<protein>
    <recommendedName>
        <fullName evidence="3">AAA domain-containing protein</fullName>
    </recommendedName>
</protein>
<comment type="similarity">
    <text evidence="1">Belongs to the ParA family.</text>
</comment>
<evidence type="ECO:0000256" key="1">
    <source>
        <dbReference type="ARBA" id="ARBA00006976"/>
    </source>
</evidence>
<dbReference type="InterPro" id="IPR025669">
    <property type="entry name" value="AAA_dom"/>
</dbReference>
<organism evidence="4 5">
    <name type="scientific">Gleimia europaea ACS-120-V-Col10b</name>
    <dbReference type="NCBI Taxonomy" id="883069"/>
    <lineage>
        <taxon>Bacteria</taxon>
        <taxon>Bacillati</taxon>
        <taxon>Actinomycetota</taxon>
        <taxon>Actinomycetes</taxon>
        <taxon>Actinomycetales</taxon>
        <taxon>Actinomycetaceae</taxon>
        <taxon>Gleimia</taxon>
    </lineage>
</organism>
<evidence type="ECO:0000256" key="2">
    <source>
        <dbReference type="ARBA" id="ARBA00059092"/>
    </source>
</evidence>
<name>A0A9W5RFF8_9ACTO</name>
<dbReference type="PANTHER" id="PTHR13696:SF52">
    <property type="entry name" value="PARA FAMILY PROTEIN CT_582"/>
    <property type="match status" value="1"/>
</dbReference>
<evidence type="ECO:0000313" key="4">
    <source>
        <dbReference type="EMBL" id="EPD31335.1"/>
    </source>
</evidence>
<dbReference type="AlphaFoldDB" id="A0A9W5RFF8"/>
<dbReference type="EMBL" id="AGWN01000001">
    <property type="protein sequence ID" value="EPD31335.1"/>
    <property type="molecule type" value="Genomic_DNA"/>
</dbReference>
<proteinExistence type="inferred from homology"/>
<comment type="function">
    <text evidence="2">May play a role in septum formation.</text>
</comment>
<accession>A0A9W5RFF8</accession>
<dbReference type="PANTHER" id="PTHR13696">
    <property type="entry name" value="P-LOOP CONTAINING NUCLEOSIDE TRIPHOSPHATE HYDROLASE"/>
    <property type="match status" value="1"/>
</dbReference>
<reference evidence="4 5" key="1">
    <citation type="submission" date="2013-05" db="EMBL/GenBank/DDBJ databases">
        <title>The Genome Sequence of Actinomyces europaeus ACS-120-V-COL10B.</title>
        <authorList>
            <consortium name="The Broad Institute Genomics Platform"/>
            <person name="Earl A."/>
            <person name="Ward D."/>
            <person name="Feldgarden M."/>
            <person name="Gevers D."/>
            <person name="Saerens B."/>
            <person name="Vaneechoutte M."/>
            <person name="Walker B."/>
            <person name="Young S."/>
            <person name="Zeng Q."/>
            <person name="Gargeya S."/>
            <person name="Fitzgerald M."/>
            <person name="Haas B."/>
            <person name="Abouelleil A."/>
            <person name="Allen A.W."/>
            <person name="Alvarado L."/>
            <person name="Arachchi H.M."/>
            <person name="Berlin A.M."/>
            <person name="Chapman S.B."/>
            <person name="Gainer-Dewar J."/>
            <person name="Goldberg J."/>
            <person name="Griggs A."/>
            <person name="Gujja S."/>
            <person name="Hansen M."/>
            <person name="Howarth C."/>
            <person name="Imamovic A."/>
            <person name="Ireland A."/>
            <person name="Larimer J."/>
            <person name="McCowan C."/>
            <person name="Murphy C."/>
            <person name="Pearson M."/>
            <person name="Poon T.W."/>
            <person name="Priest M."/>
            <person name="Roberts A."/>
            <person name="Saif S."/>
            <person name="Shea T."/>
            <person name="Sisk P."/>
            <person name="Sykes S."/>
            <person name="Wortman J."/>
            <person name="Nusbaum C."/>
            <person name="Birren B."/>
        </authorList>
    </citation>
    <scope>NUCLEOTIDE SEQUENCE [LARGE SCALE GENOMIC DNA]</scope>
    <source>
        <strain evidence="4 5">ACS-120-V-Col10b</strain>
    </source>
</reference>
<dbReference type="Gene3D" id="3.40.50.300">
    <property type="entry name" value="P-loop containing nucleotide triphosphate hydrolases"/>
    <property type="match status" value="1"/>
</dbReference>
<dbReference type="RefSeq" id="WP_016444446.1">
    <property type="nucleotide sequence ID" value="NZ_KE150266.1"/>
</dbReference>
<dbReference type="FunFam" id="3.40.50.300:FF:000285">
    <property type="entry name" value="Sporulation initiation inhibitor Soj"/>
    <property type="match status" value="1"/>
</dbReference>
<dbReference type="InterPro" id="IPR027417">
    <property type="entry name" value="P-loop_NTPase"/>
</dbReference>
<gene>
    <name evidence="4" type="ORF">HMPREF9238_01103</name>
</gene>
<keyword evidence="5" id="KW-1185">Reference proteome</keyword>
<dbReference type="Pfam" id="PF13614">
    <property type="entry name" value="AAA_31"/>
    <property type="match status" value="1"/>
</dbReference>
<dbReference type="Proteomes" id="UP000014387">
    <property type="component" value="Unassembled WGS sequence"/>
</dbReference>
<dbReference type="CDD" id="cd02042">
    <property type="entry name" value="ParAB_family"/>
    <property type="match status" value="1"/>
</dbReference>
<evidence type="ECO:0000259" key="3">
    <source>
        <dbReference type="Pfam" id="PF13614"/>
    </source>
</evidence>
<dbReference type="InterPro" id="IPR050678">
    <property type="entry name" value="DNA_Partitioning_ATPase"/>
</dbReference>
<sequence length="298" mass="31655">MTTGSSPLADEIGRAASLRAQLEGVVFPRPQRPLVVAVANQKGGVGKTTSVVNLAVALAQAGLSVVVIDSDPQGNASTALGIDHNQGTPSTYDVLSNSLNLAECLHACEESENLFVCPATIDLSGAELELSAIEGREFVLRRAIKDFLAVNRGVDVVLIDCPPSLGLLTLNSFVAADQVIVPIQTEYYALEGLSMLVNTVERIRNYLNPGLTIGAILLTMYDRRTNLSSEVAAEIKRYFPGVVLDSYIPRLVKLSEAPSFGTSIFGHDPRGQGAVAYKAAAYELALRWANVGVENGGE</sequence>
<evidence type="ECO:0000313" key="5">
    <source>
        <dbReference type="Proteomes" id="UP000014387"/>
    </source>
</evidence>
<dbReference type="SUPFAM" id="SSF52540">
    <property type="entry name" value="P-loop containing nucleoside triphosphate hydrolases"/>
    <property type="match status" value="1"/>
</dbReference>
<feature type="domain" description="AAA" evidence="3">
    <location>
        <begin position="35"/>
        <end position="213"/>
    </location>
</feature>
<comment type="caution">
    <text evidence="4">The sequence shown here is derived from an EMBL/GenBank/DDBJ whole genome shotgun (WGS) entry which is preliminary data.</text>
</comment>